<gene>
    <name evidence="2" type="ORF">AK812_SmicGene34070</name>
</gene>
<comment type="caution">
    <text evidence="2">The sequence shown here is derived from an EMBL/GenBank/DDBJ whole genome shotgun (WGS) entry which is preliminary data.</text>
</comment>
<evidence type="ECO:0000313" key="2">
    <source>
        <dbReference type="EMBL" id="OLP84990.1"/>
    </source>
</evidence>
<proteinExistence type="predicted"/>
<reference evidence="2 3" key="1">
    <citation type="submission" date="2016-02" db="EMBL/GenBank/DDBJ databases">
        <title>Genome analysis of coral dinoflagellate symbionts highlights evolutionary adaptations to a symbiotic lifestyle.</title>
        <authorList>
            <person name="Aranda M."/>
            <person name="Li Y."/>
            <person name="Liew Y.J."/>
            <person name="Baumgarten S."/>
            <person name="Simakov O."/>
            <person name="Wilson M."/>
            <person name="Piel J."/>
            <person name="Ashoor H."/>
            <person name="Bougouffa S."/>
            <person name="Bajic V.B."/>
            <person name="Ryu T."/>
            <person name="Ravasi T."/>
            <person name="Bayer T."/>
            <person name="Micklem G."/>
            <person name="Kim H."/>
            <person name="Bhak J."/>
            <person name="Lajeunesse T.C."/>
            <person name="Voolstra C.R."/>
        </authorList>
    </citation>
    <scope>NUCLEOTIDE SEQUENCE [LARGE SCALE GENOMIC DNA]</scope>
    <source>
        <strain evidence="2 3">CCMP2467</strain>
    </source>
</reference>
<feature type="compositionally biased region" description="Basic and acidic residues" evidence="1">
    <location>
        <begin position="7"/>
        <end position="24"/>
    </location>
</feature>
<evidence type="ECO:0000313" key="3">
    <source>
        <dbReference type="Proteomes" id="UP000186817"/>
    </source>
</evidence>
<organism evidence="2 3">
    <name type="scientific">Symbiodinium microadriaticum</name>
    <name type="common">Dinoflagellate</name>
    <name type="synonym">Zooxanthella microadriatica</name>
    <dbReference type="NCBI Taxonomy" id="2951"/>
    <lineage>
        <taxon>Eukaryota</taxon>
        <taxon>Sar</taxon>
        <taxon>Alveolata</taxon>
        <taxon>Dinophyceae</taxon>
        <taxon>Suessiales</taxon>
        <taxon>Symbiodiniaceae</taxon>
        <taxon>Symbiodinium</taxon>
    </lineage>
</organism>
<dbReference type="EMBL" id="LSRX01001001">
    <property type="protein sequence ID" value="OLP84990.1"/>
    <property type="molecule type" value="Genomic_DNA"/>
</dbReference>
<keyword evidence="3" id="KW-1185">Reference proteome</keyword>
<protein>
    <submittedName>
        <fullName evidence="2">Uncharacterized protein</fullName>
    </submittedName>
</protein>
<feature type="region of interest" description="Disordered" evidence="1">
    <location>
        <begin position="1"/>
        <end position="24"/>
    </location>
</feature>
<dbReference type="AlphaFoldDB" id="A0A1Q9CQ03"/>
<name>A0A1Q9CQ03_SYMMI</name>
<accession>A0A1Q9CQ03</accession>
<sequence>MTPHGARVKDRHDDHGDQDDHKDQGTLDLTLKVFPARLELALMVFSARLCAFPLLSRLPLVHTMRYAVFQSSPPAQLGRLHASPVRSERYWARPRAGRRLLSKIHDLVWLRVSIESINQVLERNRPAEPAAGGVMALAHLPFALIDARPTLRVRSAATTDQGTLDLTLKVFPARLELALMVFSARLCAFPLLSRLPLVHTMRYAVFQSSPPAQLGRLHASPVRSERYWARLQFDTLASSGFLLKEK</sequence>
<evidence type="ECO:0000256" key="1">
    <source>
        <dbReference type="SAM" id="MobiDB-lite"/>
    </source>
</evidence>
<dbReference type="Proteomes" id="UP000186817">
    <property type="component" value="Unassembled WGS sequence"/>
</dbReference>